<evidence type="ECO:0000313" key="3">
    <source>
        <dbReference type="Proteomes" id="UP001286456"/>
    </source>
</evidence>
<organism evidence="2 3">
    <name type="scientific">Cercophora scortea</name>
    <dbReference type="NCBI Taxonomy" id="314031"/>
    <lineage>
        <taxon>Eukaryota</taxon>
        <taxon>Fungi</taxon>
        <taxon>Dikarya</taxon>
        <taxon>Ascomycota</taxon>
        <taxon>Pezizomycotina</taxon>
        <taxon>Sordariomycetes</taxon>
        <taxon>Sordariomycetidae</taxon>
        <taxon>Sordariales</taxon>
        <taxon>Lasiosphaeriaceae</taxon>
        <taxon>Cercophora</taxon>
    </lineage>
</organism>
<keyword evidence="1" id="KW-0812">Transmembrane</keyword>
<sequence length="122" mass="13862">MHKCTQTKAANNIHVRGITFRLCYLLAVSSWTVRISVHQFSKTSPVLRIRFVFFPLFAYFYPLQRAPSQYRATKSPLPWLSSSSPFCYLHLCSVDVPAGRSEAVRRAGRGAKAMNLNLLPPF</sequence>
<gene>
    <name evidence="2" type="ORF">B0T19DRAFT_435597</name>
</gene>
<feature type="transmembrane region" description="Helical" evidence="1">
    <location>
        <begin position="46"/>
        <end position="63"/>
    </location>
</feature>
<keyword evidence="1" id="KW-1133">Transmembrane helix</keyword>
<reference evidence="2" key="1">
    <citation type="journal article" date="2023" name="Mol. Phylogenet. Evol.">
        <title>Genome-scale phylogeny and comparative genomics of the fungal order Sordariales.</title>
        <authorList>
            <person name="Hensen N."/>
            <person name="Bonometti L."/>
            <person name="Westerberg I."/>
            <person name="Brannstrom I.O."/>
            <person name="Guillou S."/>
            <person name="Cros-Aarteil S."/>
            <person name="Calhoun S."/>
            <person name="Haridas S."/>
            <person name="Kuo A."/>
            <person name="Mondo S."/>
            <person name="Pangilinan J."/>
            <person name="Riley R."/>
            <person name="LaButti K."/>
            <person name="Andreopoulos B."/>
            <person name="Lipzen A."/>
            <person name="Chen C."/>
            <person name="Yan M."/>
            <person name="Daum C."/>
            <person name="Ng V."/>
            <person name="Clum A."/>
            <person name="Steindorff A."/>
            <person name="Ohm R.A."/>
            <person name="Martin F."/>
            <person name="Silar P."/>
            <person name="Natvig D.O."/>
            <person name="Lalanne C."/>
            <person name="Gautier V."/>
            <person name="Ament-Velasquez S.L."/>
            <person name="Kruys A."/>
            <person name="Hutchinson M.I."/>
            <person name="Powell A.J."/>
            <person name="Barry K."/>
            <person name="Miller A.N."/>
            <person name="Grigoriev I.V."/>
            <person name="Debuchy R."/>
            <person name="Gladieux P."/>
            <person name="Hiltunen Thoren M."/>
            <person name="Johannesson H."/>
        </authorList>
    </citation>
    <scope>NUCLEOTIDE SEQUENCE</scope>
    <source>
        <strain evidence="2">SMH4131-1</strain>
    </source>
</reference>
<keyword evidence="1" id="KW-0472">Membrane</keyword>
<dbReference type="AlphaFoldDB" id="A0AAE0I3P2"/>
<dbReference type="Proteomes" id="UP001286456">
    <property type="component" value="Unassembled WGS sequence"/>
</dbReference>
<accession>A0AAE0I3P2</accession>
<proteinExistence type="predicted"/>
<feature type="transmembrane region" description="Helical" evidence="1">
    <location>
        <begin position="21"/>
        <end position="40"/>
    </location>
</feature>
<name>A0AAE0I3P2_9PEZI</name>
<dbReference type="EMBL" id="JAUEPO010000007">
    <property type="protein sequence ID" value="KAK3317800.1"/>
    <property type="molecule type" value="Genomic_DNA"/>
</dbReference>
<comment type="caution">
    <text evidence="2">The sequence shown here is derived from an EMBL/GenBank/DDBJ whole genome shotgun (WGS) entry which is preliminary data.</text>
</comment>
<evidence type="ECO:0000313" key="2">
    <source>
        <dbReference type="EMBL" id="KAK3317800.1"/>
    </source>
</evidence>
<evidence type="ECO:0000256" key="1">
    <source>
        <dbReference type="SAM" id="Phobius"/>
    </source>
</evidence>
<reference evidence="2" key="2">
    <citation type="submission" date="2023-06" db="EMBL/GenBank/DDBJ databases">
        <authorList>
            <consortium name="Lawrence Berkeley National Laboratory"/>
            <person name="Haridas S."/>
            <person name="Hensen N."/>
            <person name="Bonometti L."/>
            <person name="Westerberg I."/>
            <person name="Brannstrom I.O."/>
            <person name="Guillou S."/>
            <person name="Cros-Aarteil S."/>
            <person name="Calhoun S."/>
            <person name="Kuo A."/>
            <person name="Mondo S."/>
            <person name="Pangilinan J."/>
            <person name="Riley R."/>
            <person name="Labutti K."/>
            <person name="Andreopoulos B."/>
            <person name="Lipzen A."/>
            <person name="Chen C."/>
            <person name="Yanf M."/>
            <person name="Daum C."/>
            <person name="Ng V."/>
            <person name="Clum A."/>
            <person name="Steindorff A."/>
            <person name="Ohm R."/>
            <person name="Martin F."/>
            <person name="Silar P."/>
            <person name="Natvig D."/>
            <person name="Lalanne C."/>
            <person name="Gautier V."/>
            <person name="Ament-Velasquez S.L."/>
            <person name="Kruys A."/>
            <person name="Hutchinson M.I."/>
            <person name="Powell A.J."/>
            <person name="Barry K."/>
            <person name="Miller A.N."/>
            <person name="Grigoriev I.V."/>
            <person name="Debuchy R."/>
            <person name="Gladieux P."/>
            <person name="Thoren M.H."/>
            <person name="Johannesson H."/>
        </authorList>
    </citation>
    <scope>NUCLEOTIDE SEQUENCE</scope>
    <source>
        <strain evidence="2">SMH4131-1</strain>
    </source>
</reference>
<keyword evidence="3" id="KW-1185">Reference proteome</keyword>
<protein>
    <submittedName>
        <fullName evidence="2">Uncharacterized protein</fullName>
    </submittedName>
</protein>